<keyword evidence="1" id="KW-1133">Transmembrane helix</keyword>
<reference evidence="2" key="1">
    <citation type="journal article" date="2023" name="Mol. Phylogenet. Evol.">
        <title>Genome-scale phylogeny and comparative genomics of the fungal order Sordariales.</title>
        <authorList>
            <person name="Hensen N."/>
            <person name="Bonometti L."/>
            <person name="Westerberg I."/>
            <person name="Brannstrom I.O."/>
            <person name="Guillou S."/>
            <person name="Cros-Aarteil S."/>
            <person name="Calhoun S."/>
            <person name="Haridas S."/>
            <person name="Kuo A."/>
            <person name="Mondo S."/>
            <person name="Pangilinan J."/>
            <person name="Riley R."/>
            <person name="LaButti K."/>
            <person name="Andreopoulos B."/>
            <person name="Lipzen A."/>
            <person name="Chen C."/>
            <person name="Yan M."/>
            <person name="Daum C."/>
            <person name="Ng V."/>
            <person name="Clum A."/>
            <person name="Steindorff A."/>
            <person name="Ohm R.A."/>
            <person name="Martin F."/>
            <person name="Silar P."/>
            <person name="Natvig D.O."/>
            <person name="Lalanne C."/>
            <person name="Gautier V."/>
            <person name="Ament-Velasquez S.L."/>
            <person name="Kruys A."/>
            <person name="Hutchinson M.I."/>
            <person name="Powell A.J."/>
            <person name="Barry K."/>
            <person name="Miller A.N."/>
            <person name="Grigoriev I.V."/>
            <person name="Debuchy R."/>
            <person name="Gladieux P."/>
            <person name="Hiltunen Thoren M."/>
            <person name="Johannesson H."/>
        </authorList>
    </citation>
    <scope>NUCLEOTIDE SEQUENCE</scope>
    <source>
        <strain evidence="2">PSN324</strain>
    </source>
</reference>
<keyword evidence="1" id="KW-0812">Transmembrane</keyword>
<dbReference type="EMBL" id="MU865003">
    <property type="protein sequence ID" value="KAK4460866.1"/>
    <property type="molecule type" value="Genomic_DNA"/>
</dbReference>
<gene>
    <name evidence="2" type="ORF">QBC42DRAFT_100711</name>
</gene>
<dbReference type="AlphaFoldDB" id="A0AAV9HPJ2"/>
<keyword evidence="1" id="KW-0472">Membrane</keyword>
<accession>A0AAV9HPJ2</accession>
<evidence type="ECO:0000313" key="3">
    <source>
        <dbReference type="Proteomes" id="UP001321749"/>
    </source>
</evidence>
<dbReference type="Proteomes" id="UP001321749">
    <property type="component" value="Unassembled WGS sequence"/>
</dbReference>
<feature type="transmembrane region" description="Helical" evidence="1">
    <location>
        <begin position="40"/>
        <end position="61"/>
    </location>
</feature>
<reference evidence="2" key="2">
    <citation type="submission" date="2023-06" db="EMBL/GenBank/DDBJ databases">
        <authorList>
            <consortium name="Lawrence Berkeley National Laboratory"/>
            <person name="Mondo S.J."/>
            <person name="Hensen N."/>
            <person name="Bonometti L."/>
            <person name="Westerberg I."/>
            <person name="Brannstrom I.O."/>
            <person name="Guillou S."/>
            <person name="Cros-Aarteil S."/>
            <person name="Calhoun S."/>
            <person name="Haridas S."/>
            <person name="Kuo A."/>
            <person name="Pangilinan J."/>
            <person name="Riley R."/>
            <person name="Labutti K."/>
            <person name="Andreopoulos B."/>
            <person name="Lipzen A."/>
            <person name="Chen C."/>
            <person name="Yanf M."/>
            <person name="Daum C."/>
            <person name="Ng V."/>
            <person name="Clum A."/>
            <person name="Steindorff A."/>
            <person name="Ohm R."/>
            <person name="Martin F."/>
            <person name="Silar P."/>
            <person name="Natvig D."/>
            <person name="Lalanne C."/>
            <person name="Gautier V."/>
            <person name="Ament-Velasquez S.L."/>
            <person name="Kruys A."/>
            <person name="Hutchinson M.I."/>
            <person name="Powell A.J."/>
            <person name="Barry K."/>
            <person name="Miller A.N."/>
            <person name="Grigoriev I.V."/>
            <person name="Debuchy R."/>
            <person name="Gladieux P."/>
            <person name="Thoren M.H."/>
            <person name="Johannesson H."/>
        </authorList>
    </citation>
    <scope>NUCLEOTIDE SEQUENCE</scope>
    <source>
        <strain evidence="2">PSN324</strain>
    </source>
</reference>
<evidence type="ECO:0000313" key="2">
    <source>
        <dbReference type="EMBL" id="KAK4460866.1"/>
    </source>
</evidence>
<proteinExistence type="predicted"/>
<protein>
    <submittedName>
        <fullName evidence="2">Uncharacterized protein</fullName>
    </submittedName>
</protein>
<name>A0AAV9HPJ2_9PEZI</name>
<feature type="transmembrane region" description="Helical" evidence="1">
    <location>
        <begin position="82"/>
        <end position="106"/>
    </location>
</feature>
<evidence type="ECO:0000256" key="1">
    <source>
        <dbReference type="SAM" id="Phobius"/>
    </source>
</evidence>
<organism evidence="2 3">
    <name type="scientific">Cladorrhinum samala</name>
    <dbReference type="NCBI Taxonomy" id="585594"/>
    <lineage>
        <taxon>Eukaryota</taxon>
        <taxon>Fungi</taxon>
        <taxon>Dikarya</taxon>
        <taxon>Ascomycota</taxon>
        <taxon>Pezizomycotina</taxon>
        <taxon>Sordariomycetes</taxon>
        <taxon>Sordariomycetidae</taxon>
        <taxon>Sordariales</taxon>
        <taxon>Podosporaceae</taxon>
        <taxon>Cladorrhinum</taxon>
    </lineage>
</organism>
<comment type="caution">
    <text evidence="2">The sequence shown here is derived from an EMBL/GenBank/DDBJ whole genome shotgun (WGS) entry which is preliminary data.</text>
</comment>
<sequence length="107" mass="12380">MSLSPCLFVCVWPDFFFPLVKYSNGFFWGAIKPYRDRQTLFPFFVSALLFIMASQPLNPCLRPNSQFPRHMKREQNCPVPCTAYVGIWCAHVSYFALSSFLCGLPIR</sequence>
<keyword evidence="3" id="KW-1185">Reference proteome</keyword>